<keyword evidence="4" id="KW-0966">Cell projection</keyword>
<name>A0A250FC87_9FLAO</name>
<dbReference type="PANTHER" id="PTHR33308">
    <property type="entry name" value="PEPTIDOGLYCAN HYDROLASE FLGJ"/>
    <property type="match status" value="1"/>
</dbReference>
<dbReference type="EMBL" id="QBKG01000001">
    <property type="protein sequence ID" value="PTX08517.1"/>
    <property type="molecule type" value="Genomic_DNA"/>
</dbReference>
<dbReference type="EMBL" id="CP022384">
    <property type="protein sequence ID" value="ATA81648.1"/>
    <property type="molecule type" value="Genomic_DNA"/>
</dbReference>
<evidence type="ECO:0000313" key="3">
    <source>
        <dbReference type="EMBL" id="ATA81648.1"/>
    </source>
</evidence>
<sequence length="172" mass="19202">METIVQDFKLKYKEAALAVEEQTGISHLFILAQAALESGWGQHAPRNMFFGVKASRNSSEADRQLLLTTEILSAPPAVGQFPAIISVRLRPDGRYECIVKDWFRAYPSPEACFADHAQFFFKNKRYAKALAVRADPYKFAVAVAQAGYATDPAYAQKLCCLISRFANLSMSR</sequence>
<proteinExistence type="predicted"/>
<keyword evidence="1 3" id="KW-0378">Hydrolase</keyword>
<dbReference type="GeneID" id="84579588"/>
<feature type="domain" description="Mannosyl-glycoprotein endo-beta-N-acetylglucosamidase-like" evidence="2">
    <location>
        <begin position="1"/>
        <end position="167"/>
    </location>
</feature>
<reference evidence="5" key="2">
    <citation type="submission" date="2017-06" db="EMBL/GenBank/DDBJ databases">
        <title>Capnocytophaga spp. assemblies.</title>
        <authorList>
            <person name="Gulvik C.A."/>
        </authorList>
    </citation>
    <scope>NUCLEOTIDE SEQUENCE [LARGE SCALE GENOMIC DNA]</scope>
    <source>
        <strain evidence="5">H6253</strain>
    </source>
</reference>
<keyword evidence="4" id="KW-0282">Flagellum</keyword>
<dbReference type="Pfam" id="PF01832">
    <property type="entry name" value="Glucosaminidase"/>
    <property type="match status" value="1"/>
</dbReference>
<dbReference type="SMART" id="SM00047">
    <property type="entry name" value="LYZ2"/>
    <property type="match status" value="1"/>
</dbReference>
<dbReference type="PANTHER" id="PTHR33308:SF9">
    <property type="entry name" value="PEPTIDOGLYCAN HYDROLASE FLGJ"/>
    <property type="match status" value="1"/>
</dbReference>
<organism evidence="3 5">
    <name type="scientific">Capnocytophaga leadbetteri</name>
    <dbReference type="NCBI Taxonomy" id="327575"/>
    <lineage>
        <taxon>Bacteria</taxon>
        <taxon>Pseudomonadati</taxon>
        <taxon>Bacteroidota</taxon>
        <taxon>Flavobacteriia</taxon>
        <taxon>Flavobacteriales</taxon>
        <taxon>Flavobacteriaceae</taxon>
        <taxon>Capnocytophaga</taxon>
    </lineage>
</organism>
<keyword evidence="4" id="KW-0969">Cilium</keyword>
<evidence type="ECO:0000313" key="6">
    <source>
        <dbReference type="Proteomes" id="UP000243985"/>
    </source>
</evidence>
<keyword evidence="5" id="KW-1185">Reference proteome</keyword>
<dbReference type="Proteomes" id="UP000217276">
    <property type="component" value="Chromosome"/>
</dbReference>
<evidence type="ECO:0000313" key="5">
    <source>
        <dbReference type="Proteomes" id="UP000217276"/>
    </source>
</evidence>
<dbReference type="AlphaFoldDB" id="A0A250FC87"/>
<gene>
    <name evidence="4" type="ORF">C8P65_101182</name>
    <name evidence="3" type="ORF">CGC53_04420</name>
</gene>
<dbReference type="GO" id="GO:0004040">
    <property type="term" value="F:amidase activity"/>
    <property type="evidence" value="ECO:0007669"/>
    <property type="project" value="InterPro"/>
</dbReference>
<dbReference type="RefSeq" id="WP_095913599.1">
    <property type="nucleotide sequence ID" value="NZ_CP022384.1"/>
</dbReference>
<protein>
    <submittedName>
        <fullName evidence="4">Flagellar protein FlgJ</fullName>
    </submittedName>
    <submittedName>
        <fullName evidence="3">Peptidoglycan hydrolase</fullName>
    </submittedName>
</protein>
<reference evidence="4 6" key="3">
    <citation type="submission" date="2018-04" db="EMBL/GenBank/DDBJ databases">
        <title>Genomic Encyclopedia of Archaeal and Bacterial Type Strains, Phase II (KMG-II): from individual species to whole genera.</title>
        <authorList>
            <person name="Goeker M."/>
        </authorList>
    </citation>
    <scope>NUCLEOTIDE SEQUENCE [LARGE SCALE GENOMIC DNA]</scope>
    <source>
        <strain evidence="4 6">DSM 22902</strain>
    </source>
</reference>
<evidence type="ECO:0000256" key="1">
    <source>
        <dbReference type="ARBA" id="ARBA00022801"/>
    </source>
</evidence>
<dbReference type="KEGG" id="clk:CGC53_04420"/>
<dbReference type="InterPro" id="IPR002901">
    <property type="entry name" value="MGlyc_endo_b_GlcNAc-like_dom"/>
</dbReference>
<dbReference type="Gene3D" id="1.10.530.10">
    <property type="match status" value="1"/>
</dbReference>
<evidence type="ECO:0000259" key="2">
    <source>
        <dbReference type="SMART" id="SM00047"/>
    </source>
</evidence>
<reference evidence="3" key="1">
    <citation type="journal article" date="2017" name="Genome Announc.">
        <title>Twelve Complete Reference Genomes of Clinical Isolates in the Capnocytophaga Genus.</title>
        <authorList>
            <person name="Villarma A."/>
            <person name="Gulvik C.A."/>
            <person name="Rowe L.A."/>
            <person name="Sheth M."/>
            <person name="Juieng P."/>
            <person name="Nicholson A.C."/>
            <person name="Loparev V.N."/>
            <person name="McQuiston J.R."/>
        </authorList>
    </citation>
    <scope>NUCLEOTIDE SEQUENCE</scope>
    <source>
        <strain evidence="3">H6253</strain>
    </source>
</reference>
<dbReference type="InterPro" id="IPR051056">
    <property type="entry name" value="Glycosyl_Hydrolase_73"/>
</dbReference>
<accession>A0A250FC87</accession>
<dbReference type="Proteomes" id="UP000243985">
    <property type="component" value="Unassembled WGS sequence"/>
</dbReference>
<evidence type="ECO:0000313" key="4">
    <source>
        <dbReference type="EMBL" id="PTX08517.1"/>
    </source>
</evidence>